<dbReference type="EMBL" id="BGZK01000047">
    <property type="protein sequence ID" value="GBP11636.1"/>
    <property type="molecule type" value="Genomic_DNA"/>
</dbReference>
<feature type="region of interest" description="Disordered" evidence="1">
    <location>
        <begin position="123"/>
        <end position="142"/>
    </location>
</feature>
<evidence type="ECO:0000313" key="2">
    <source>
        <dbReference type="EMBL" id="GBP11636.1"/>
    </source>
</evidence>
<dbReference type="AlphaFoldDB" id="A0A4C1TBU6"/>
<feature type="compositionally biased region" description="Basic and acidic residues" evidence="1">
    <location>
        <begin position="30"/>
        <end position="63"/>
    </location>
</feature>
<accession>A0A4C1TBU6</accession>
<evidence type="ECO:0000313" key="3">
    <source>
        <dbReference type="Proteomes" id="UP000299102"/>
    </source>
</evidence>
<proteinExistence type="predicted"/>
<protein>
    <submittedName>
        <fullName evidence="2">Uncharacterized protein</fullName>
    </submittedName>
</protein>
<name>A0A4C1TBU6_EUMVA</name>
<evidence type="ECO:0000256" key="1">
    <source>
        <dbReference type="SAM" id="MobiDB-lite"/>
    </source>
</evidence>
<keyword evidence="3" id="KW-1185">Reference proteome</keyword>
<sequence length="142" mass="16049">MWLVLHYGHVGSSSSNGANRSDGHLADHVRLAEDGTRSQRERTQTRARVTGDSDRRVGHDPKANFKIRNCRPSRVLPPRRRDRMAALTQRPRRTACSSGTTHTLYTYEAKRVTLSTRLTDFPESKSVRQRNASAPSDALMHI</sequence>
<gene>
    <name evidence="2" type="ORF">EVAR_77764_1</name>
</gene>
<organism evidence="2 3">
    <name type="scientific">Eumeta variegata</name>
    <name type="common">Bagworm moth</name>
    <name type="synonym">Eumeta japonica</name>
    <dbReference type="NCBI Taxonomy" id="151549"/>
    <lineage>
        <taxon>Eukaryota</taxon>
        <taxon>Metazoa</taxon>
        <taxon>Ecdysozoa</taxon>
        <taxon>Arthropoda</taxon>
        <taxon>Hexapoda</taxon>
        <taxon>Insecta</taxon>
        <taxon>Pterygota</taxon>
        <taxon>Neoptera</taxon>
        <taxon>Endopterygota</taxon>
        <taxon>Lepidoptera</taxon>
        <taxon>Glossata</taxon>
        <taxon>Ditrysia</taxon>
        <taxon>Tineoidea</taxon>
        <taxon>Psychidae</taxon>
        <taxon>Oiketicinae</taxon>
        <taxon>Eumeta</taxon>
    </lineage>
</organism>
<feature type="region of interest" description="Disordered" evidence="1">
    <location>
        <begin position="30"/>
        <end position="99"/>
    </location>
</feature>
<dbReference type="Proteomes" id="UP000299102">
    <property type="component" value="Unassembled WGS sequence"/>
</dbReference>
<reference evidence="2 3" key="1">
    <citation type="journal article" date="2019" name="Commun. Biol.">
        <title>The bagworm genome reveals a unique fibroin gene that provides high tensile strength.</title>
        <authorList>
            <person name="Kono N."/>
            <person name="Nakamura H."/>
            <person name="Ohtoshi R."/>
            <person name="Tomita M."/>
            <person name="Numata K."/>
            <person name="Arakawa K."/>
        </authorList>
    </citation>
    <scope>NUCLEOTIDE SEQUENCE [LARGE SCALE GENOMIC DNA]</scope>
</reference>
<comment type="caution">
    <text evidence="2">The sequence shown here is derived from an EMBL/GenBank/DDBJ whole genome shotgun (WGS) entry which is preliminary data.</text>
</comment>